<name>A0A0D0H7C5_9MICO</name>
<dbReference type="Pfam" id="PF13604">
    <property type="entry name" value="AAA_30"/>
    <property type="match status" value="1"/>
</dbReference>
<dbReference type="Pfam" id="PF08751">
    <property type="entry name" value="TrwC"/>
    <property type="match status" value="1"/>
</dbReference>
<gene>
    <name evidence="2" type="ORF">SD72_05800</name>
</gene>
<keyword evidence="3" id="KW-1185">Reference proteome</keyword>
<evidence type="ECO:0000313" key="3">
    <source>
        <dbReference type="Proteomes" id="UP000032120"/>
    </source>
</evidence>
<organism evidence="2 3">
    <name type="scientific">Leucobacter komagatae</name>
    <dbReference type="NCBI Taxonomy" id="55969"/>
    <lineage>
        <taxon>Bacteria</taxon>
        <taxon>Bacillati</taxon>
        <taxon>Actinomycetota</taxon>
        <taxon>Actinomycetes</taxon>
        <taxon>Micrococcales</taxon>
        <taxon>Microbacteriaceae</taxon>
        <taxon>Leucobacter</taxon>
    </lineage>
</organism>
<protein>
    <submittedName>
        <fullName evidence="2">Conjugal transfer protein</fullName>
    </submittedName>
</protein>
<evidence type="ECO:0000313" key="2">
    <source>
        <dbReference type="EMBL" id="KIP53065.1"/>
    </source>
</evidence>
<proteinExistence type="predicted"/>
<dbReference type="Proteomes" id="UP000032120">
    <property type="component" value="Unassembled WGS sequence"/>
</dbReference>
<dbReference type="NCBIfam" id="NF041492">
    <property type="entry name" value="MobF"/>
    <property type="match status" value="1"/>
</dbReference>
<sequence length="1175" mass="127209">MSAGDGYKYLLRTVATGDGDRSLSTPLTRYYAEHGSPPGRWIGQGLTGIGAGQLSISDQVSEAQLQLLVGMGRDPITGGPLGRAYQSFAPVTERIDARIAALDASLSPAARAKQVAQIEVEETERGTRRAVAGFDYTFSVPKSASVLWAVADAGTQSLIAQAHHAAIAEVVAFIEREVATTRVGATGPDGAAAQVDVTGVIATAFDHYDSRASDPHLHTHVVISNKVKTAQDGKWRSLDGRPMHAAVVALSELHEAVFADHMTRTFGVEWESREMGRDRNPAWAISVVPEVLVSEFSTRSRHIDVEKNRLVDAYIEKHGKQPSTATILKLRAQATLATRPAKRVRSLAELTDDWRTRATRLLGEDATGWAQRVAANPPAMLFRADDVPLDVVAEIGQSVVDVVGEKRSTWRRWNLHAEASRQLMGWRFATMLDREAITGLIVDAAENASLRLTPPELASNPVVFQRADGSSRFRPKHSTVYSSETLLEAEDRLLQRSRATTAPTVALATVEQITQRPDADGRMLSEDQAAALATIAISGRGIDVLVGAAGAGKTTAMNALRRAWEQENGAGSVVGLAPSAVAAQVLADDLGIATENTAKWWQNYLAHGTTFTAGQLVIIDEASLAGTHSLDRITALAEREGAKVLLVGDYAQLQSVDAGGAFSLLVGDRDDSPELVDIHRFTNEWEKTASLDLRHGRTDIIDTYTLHDRVHGGEEDTMTDAAYTAWRADTNAGLVSVLIAETNETVTALNNRARADLILDGTLKADREVRLTDGSLAGVGDTIITRRNDRRLRTKDTWVRNGARWKITRVRNDGSLTVRAAGRPFGSAIVLPAAYAAEHVDLGYAVTAHRAQGVTTDTAHTVVTATTTRENFYVSMSRGRNSNHAYVAVDQPDDAHSEPHPGDNTEATARSVLYGVMQHVGAELSAHEAITAEQHHWGSIAQLAAEYETIAQAAQLDRWAALLHASGLTPEQTEKVLASDAYGALSAELRRAEANHHDVDRLLPRLVQARSVEDADDIASVLHARLAKACARPAGSGRVRKQPRLITGLIPRAGGTMSPDMRQALNERRDLIEKRADAVLDSALTENAAWVESLGPVPKEPKLARAWMRQARVVAAYRDHYQISGPHPLGPIPERVAQKIDHARALSAFRTVTRYGSTLFQESTNAHQTTRGLSF</sequence>
<dbReference type="SUPFAM" id="SSF55464">
    <property type="entry name" value="Origin of replication-binding domain, RBD-like"/>
    <property type="match status" value="1"/>
</dbReference>
<evidence type="ECO:0000259" key="1">
    <source>
        <dbReference type="Pfam" id="PF08751"/>
    </source>
</evidence>
<accession>A0A0D0H7C5</accession>
<dbReference type="Gene3D" id="3.40.50.300">
    <property type="entry name" value="P-loop containing nucleotide triphosphate hydrolases"/>
    <property type="match status" value="2"/>
</dbReference>
<dbReference type="InterPro" id="IPR014862">
    <property type="entry name" value="TrwC"/>
</dbReference>
<dbReference type="AlphaFoldDB" id="A0A0D0H7C5"/>
<comment type="caution">
    <text evidence="2">The sequence shown here is derived from an EMBL/GenBank/DDBJ whole genome shotgun (WGS) entry which is preliminary data.</text>
</comment>
<dbReference type="EMBL" id="JXSQ01000005">
    <property type="protein sequence ID" value="KIP53065.1"/>
    <property type="molecule type" value="Genomic_DNA"/>
</dbReference>
<dbReference type="Gene3D" id="2.30.30.940">
    <property type="match status" value="1"/>
</dbReference>
<feature type="domain" description="TrwC relaxase" evidence="1">
    <location>
        <begin position="3"/>
        <end position="360"/>
    </location>
</feature>
<reference evidence="2 3" key="1">
    <citation type="submission" date="2015-01" db="EMBL/GenBank/DDBJ databases">
        <title>Draft genome sequence of Leucobacter komagatae strain VKM ST2845.</title>
        <authorList>
            <person name="Karlyshev A.V."/>
            <person name="Kudryashova E.B."/>
        </authorList>
    </citation>
    <scope>NUCLEOTIDE SEQUENCE [LARGE SCALE GENOMIC DNA]</scope>
    <source>
        <strain evidence="2 3">VKM ST2845</strain>
    </source>
</reference>
<dbReference type="SUPFAM" id="SSF52540">
    <property type="entry name" value="P-loop containing nucleoside triphosphate hydrolases"/>
    <property type="match status" value="2"/>
</dbReference>
<dbReference type="InterPro" id="IPR027417">
    <property type="entry name" value="P-loop_NTPase"/>
</dbReference>